<protein>
    <recommendedName>
        <fullName evidence="4">Pseudouridine synthase</fullName>
        <ecNumber evidence="4">5.4.99.-</ecNumber>
    </recommendedName>
</protein>
<evidence type="ECO:0000256" key="2">
    <source>
        <dbReference type="ARBA" id="ARBA00023235"/>
    </source>
</evidence>
<dbReference type="GO" id="GO:0003723">
    <property type="term" value="F:RNA binding"/>
    <property type="evidence" value="ECO:0007669"/>
    <property type="project" value="UniProtKB-KW"/>
</dbReference>
<gene>
    <name evidence="7" type="ordered locus">Fleli_2167</name>
</gene>
<evidence type="ECO:0000313" key="8">
    <source>
        <dbReference type="Proteomes" id="UP000006054"/>
    </source>
</evidence>
<dbReference type="InterPro" id="IPR020094">
    <property type="entry name" value="TruA/RsuA/RluB/E/F_N"/>
</dbReference>
<dbReference type="InterPro" id="IPR018496">
    <property type="entry name" value="PsdUridine_synth_RsuA/RluB_CS"/>
</dbReference>
<dbReference type="InterPro" id="IPR036986">
    <property type="entry name" value="S4_RNA-bd_sf"/>
</dbReference>
<feature type="compositionally biased region" description="Basic and acidic residues" evidence="5">
    <location>
        <begin position="73"/>
        <end position="96"/>
    </location>
</feature>
<dbReference type="Proteomes" id="UP000006054">
    <property type="component" value="Chromosome"/>
</dbReference>
<dbReference type="InterPro" id="IPR020103">
    <property type="entry name" value="PsdUridine_synth_cat_dom_sf"/>
</dbReference>
<dbReference type="CDD" id="cd00165">
    <property type="entry name" value="S4"/>
    <property type="match status" value="1"/>
</dbReference>
<dbReference type="InterPro" id="IPR042092">
    <property type="entry name" value="PsdUridine_s_RsuA/RluB/E/F_cat"/>
</dbReference>
<organism evidence="7 8">
    <name type="scientific">Bernardetia litoralis (strain ATCC 23117 / DSM 6794 / NBRC 15988 / NCIMB 1366 / Fx l1 / Sio-4)</name>
    <name type="common">Flexibacter litoralis</name>
    <dbReference type="NCBI Taxonomy" id="880071"/>
    <lineage>
        <taxon>Bacteria</taxon>
        <taxon>Pseudomonadati</taxon>
        <taxon>Bacteroidota</taxon>
        <taxon>Cytophagia</taxon>
        <taxon>Cytophagales</taxon>
        <taxon>Bernardetiaceae</taxon>
        <taxon>Bernardetia</taxon>
    </lineage>
</organism>
<dbReference type="GO" id="GO:0000455">
    <property type="term" value="P:enzyme-directed rRNA pseudouridine synthesis"/>
    <property type="evidence" value="ECO:0007669"/>
    <property type="project" value="UniProtKB-ARBA"/>
</dbReference>
<dbReference type="Pfam" id="PF00849">
    <property type="entry name" value="PseudoU_synth_2"/>
    <property type="match status" value="1"/>
</dbReference>
<dbReference type="Pfam" id="PF01479">
    <property type="entry name" value="S4"/>
    <property type="match status" value="1"/>
</dbReference>
<evidence type="ECO:0000259" key="6">
    <source>
        <dbReference type="SMART" id="SM00363"/>
    </source>
</evidence>
<dbReference type="InterPro" id="IPR006145">
    <property type="entry name" value="PsdUridine_synth_RsuA/RluA"/>
</dbReference>
<comment type="similarity">
    <text evidence="1 4">Belongs to the pseudouridine synthase RsuA family.</text>
</comment>
<dbReference type="Gene3D" id="3.30.70.1560">
    <property type="entry name" value="Alpha-L RNA-binding motif"/>
    <property type="match status" value="1"/>
</dbReference>
<dbReference type="Gene3D" id="3.10.290.10">
    <property type="entry name" value="RNA-binding S4 domain"/>
    <property type="match status" value="1"/>
</dbReference>
<dbReference type="STRING" id="880071.Fleli_2167"/>
<evidence type="ECO:0000256" key="5">
    <source>
        <dbReference type="SAM" id="MobiDB-lite"/>
    </source>
</evidence>
<dbReference type="PANTHER" id="PTHR47683">
    <property type="entry name" value="PSEUDOURIDINE SYNTHASE FAMILY PROTEIN-RELATED"/>
    <property type="match status" value="1"/>
</dbReference>
<dbReference type="GO" id="GO:0120159">
    <property type="term" value="F:rRNA pseudouridine synthase activity"/>
    <property type="evidence" value="ECO:0007669"/>
    <property type="project" value="UniProtKB-ARBA"/>
</dbReference>
<dbReference type="SUPFAM" id="SSF55174">
    <property type="entry name" value="Alpha-L RNA-binding motif"/>
    <property type="match status" value="1"/>
</dbReference>
<reference evidence="8" key="1">
    <citation type="submission" date="2012-06" db="EMBL/GenBank/DDBJ databases">
        <title>The complete genome of Flexibacter litoralis DSM 6794.</title>
        <authorList>
            <person name="Lucas S."/>
            <person name="Copeland A."/>
            <person name="Lapidus A."/>
            <person name="Glavina del Rio T."/>
            <person name="Dalin E."/>
            <person name="Tice H."/>
            <person name="Bruce D."/>
            <person name="Goodwin L."/>
            <person name="Pitluck S."/>
            <person name="Peters L."/>
            <person name="Ovchinnikova G."/>
            <person name="Lu M."/>
            <person name="Kyrpides N."/>
            <person name="Mavromatis K."/>
            <person name="Ivanova N."/>
            <person name="Brettin T."/>
            <person name="Detter J.C."/>
            <person name="Han C."/>
            <person name="Larimer F."/>
            <person name="Land M."/>
            <person name="Hauser L."/>
            <person name="Markowitz V."/>
            <person name="Cheng J.-F."/>
            <person name="Hugenholtz P."/>
            <person name="Woyke T."/>
            <person name="Wu D."/>
            <person name="Spring S."/>
            <person name="Lang E."/>
            <person name="Kopitz M."/>
            <person name="Brambilla E."/>
            <person name="Klenk H.-P."/>
            <person name="Eisen J.A."/>
        </authorList>
    </citation>
    <scope>NUCLEOTIDE SEQUENCE [LARGE SCALE GENOMIC DNA]</scope>
    <source>
        <strain evidence="8">ATCC 23117 / DSM 6794 / NBRC 15988 / NCIMB 1366 / Sio-4</strain>
    </source>
</reference>
<feature type="compositionally biased region" description="Basic and acidic residues" evidence="5">
    <location>
        <begin position="1"/>
        <end position="14"/>
    </location>
</feature>
<dbReference type="NCBIfam" id="TIGR00093">
    <property type="entry name" value="pseudouridine synthase"/>
    <property type="match status" value="1"/>
</dbReference>
<dbReference type="EMBL" id="CP003345">
    <property type="protein sequence ID" value="AFM04547.1"/>
    <property type="molecule type" value="Genomic_DNA"/>
</dbReference>
<feature type="region of interest" description="Disordered" evidence="5">
    <location>
        <begin position="1"/>
        <end position="96"/>
    </location>
</feature>
<dbReference type="PROSITE" id="PS50889">
    <property type="entry name" value="S4"/>
    <property type="match status" value="1"/>
</dbReference>
<dbReference type="AlphaFoldDB" id="I4AKR2"/>
<dbReference type="InterPro" id="IPR000748">
    <property type="entry name" value="PsdUridine_synth_RsuA/RluB/E/F"/>
</dbReference>
<accession>I4AKR2</accession>
<dbReference type="InterPro" id="IPR050343">
    <property type="entry name" value="RsuA_PseudoU_synthase"/>
</dbReference>
<evidence type="ECO:0000256" key="1">
    <source>
        <dbReference type="ARBA" id="ARBA00008348"/>
    </source>
</evidence>
<dbReference type="PANTHER" id="PTHR47683:SF2">
    <property type="entry name" value="RNA-BINDING S4 DOMAIN-CONTAINING PROTEIN"/>
    <property type="match status" value="1"/>
</dbReference>
<keyword evidence="2 4" id="KW-0413">Isomerase</keyword>
<dbReference type="SUPFAM" id="SSF55120">
    <property type="entry name" value="Pseudouridine synthase"/>
    <property type="match status" value="1"/>
</dbReference>
<dbReference type="PROSITE" id="PS01149">
    <property type="entry name" value="PSI_RSU"/>
    <property type="match status" value="1"/>
</dbReference>
<keyword evidence="3" id="KW-0694">RNA-binding</keyword>
<sequence length="371" mass="42836">MKNNDKNFNKDKSQNSKTPFKPKLKSTEKGNLKSNRFAKAKSKPNPHFEKKTQDDKVTLENKTSATKRGNSRTKTENPKKEFNREKKSEEKFERRGSKTVFKKLDKKFERPVRVPAKDTKPSKSVNTPNPANETWRLNRYISNSGVCSRREADNLIAKGEISINGKVVKELGFKVRPNDEVKYKGKVLRKEKPVYVLLNKPKDFITTVSDPQGRRTVMDLVKKATTERIYPVGRLDRHTTGLLLFTNDGDMAKKLSHPSYEVQKIYRVELDKPFYEEDLEKLKEGLELEDGLAKVDNAAILSPDGYSVGVELHIGKNRIVRRLFAHLGYEVIRLDRTVYAGLTKETLGRGNWRLLNEREIIRLRFFNKRGQ</sequence>
<dbReference type="PATRIC" id="fig|880071.3.peg.2154"/>
<dbReference type="KEGG" id="fli:Fleli_2167"/>
<dbReference type="RefSeq" id="WP_014797994.1">
    <property type="nucleotide sequence ID" value="NC_018018.1"/>
</dbReference>
<evidence type="ECO:0000256" key="4">
    <source>
        <dbReference type="RuleBase" id="RU003887"/>
    </source>
</evidence>
<proteinExistence type="inferred from homology"/>
<dbReference type="OrthoDB" id="1012272at2"/>
<dbReference type="eggNOG" id="COG1187">
    <property type="taxonomic scope" value="Bacteria"/>
</dbReference>
<dbReference type="HOGENOM" id="CLU_024979_0_3_10"/>
<dbReference type="SMART" id="SM00363">
    <property type="entry name" value="S4"/>
    <property type="match status" value="1"/>
</dbReference>
<dbReference type="InterPro" id="IPR002942">
    <property type="entry name" value="S4_RNA-bd"/>
</dbReference>
<feature type="compositionally biased region" description="Basic and acidic residues" evidence="5">
    <location>
        <begin position="46"/>
        <end position="59"/>
    </location>
</feature>
<keyword evidence="8" id="KW-1185">Reference proteome</keyword>
<evidence type="ECO:0000313" key="7">
    <source>
        <dbReference type="EMBL" id="AFM04547.1"/>
    </source>
</evidence>
<dbReference type="FunFam" id="3.10.290.10:FF:000003">
    <property type="entry name" value="Pseudouridine synthase"/>
    <property type="match status" value="1"/>
</dbReference>
<dbReference type="Gene3D" id="3.30.70.580">
    <property type="entry name" value="Pseudouridine synthase I, catalytic domain, N-terminal subdomain"/>
    <property type="match status" value="1"/>
</dbReference>
<feature type="domain" description="RNA-binding S4" evidence="6">
    <location>
        <begin position="135"/>
        <end position="193"/>
    </location>
</feature>
<dbReference type="CDD" id="cd02870">
    <property type="entry name" value="PseudoU_synth_RsuA_like"/>
    <property type="match status" value="1"/>
</dbReference>
<name>I4AKR2_BERLS</name>
<dbReference type="EC" id="5.4.99.-" evidence="4"/>
<evidence type="ECO:0000256" key="3">
    <source>
        <dbReference type="PROSITE-ProRule" id="PRU00182"/>
    </source>
</evidence>